<comment type="similarity">
    <text evidence="3">Belongs to the aldehyde dehydrogenase family.</text>
</comment>
<evidence type="ECO:0000256" key="2">
    <source>
        <dbReference type="PROSITE-ProRule" id="PRU10007"/>
    </source>
</evidence>
<proteinExistence type="inferred from homology"/>
<evidence type="ECO:0000313" key="6">
    <source>
        <dbReference type="Proteomes" id="UP001277761"/>
    </source>
</evidence>
<dbReference type="SUPFAM" id="SSF53720">
    <property type="entry name" value="ALDH-like"/>
    <property type="match status" value="1"/>
</dbReference>
<dbReference type="Gene3D" id="3.40.309.10">
    <property type="entry name" value="Aldehyde Dehydrogenase, Chain A, domain 2"/>
    <property type="match status" value="1"/>
</dbReference>
<organism evidence="5 6">
    <name type="scientific">Patulibacter brassicae</name>
    <dbReference type="NCBI Taxonomy" id="1705717"/>
    <lineage>
        <taxon>Bacteria</taxon>
        <taxon>Bacillati</taxon>
        <taxon>Actinomycetota</taxon>
        <taxon>Thermoleophilia</taxon>
        <taxon>Solirubrobacterales</taxon>
        <taxon>Patulibacteraceae</taxon>
        <taxon>Patulibacter</taxon>
    </lineage>
</organism>
<dbReference type="InterPro" id="IPR016161">
    <property type="entry name" value="Ald_DH/histidinol_DH"/>
</dbReference>
<keyword evidence="1 3" id="KW-0560">Oxidoreductase</keyword>
<dbReference type="Gene3D" id="3.40.605.10">
    <property type="entry name" value="Aldehyde Dehydrogenase, Chain A, domain 1"/>
    <property type="match status" value="1"/>
</dbReference>
<dbReference type="RefSeq" id="WP_319954527.1">
    <property type="nucleotide sequence ID" value="NZ_JAXAVX010000005.1"/>
</dbReference>
<keyword evidence="6" id="KW-1185">Reference proteome</keyword>
<dbReference type="PANTHER" id="PTHR11699">
    <property type="entry name" value="ALDEHYDE DEHYDROGENASE-RELATED"/>
    <property type="match status" value="1"/>
</dbReference>
<accession>A0ABU4VNC5</accession>
<evidence type="ECO:0000256" key="3">
    <source>
        <dbReference type="RuleBase" id="RU003345"/>
    </source>
</evidence>
<dbReference type="PROSITE" id="PS00687">
    <property type="entry name" value="ALDEHYDE_DEHYDR_GLU"/>
    <property type="match status" value="1"/>
</dbReference>
<reference evidence="5 6" key="1">
    <citation type="submission" date="2023-11" db="EMBL/GenBank/DDBJ databases">
        <authorList>
            <person name="Xu M."/>
            <person name="Jiang T."/>
        </authorList>
    </citation>
    <scope>NUCLEOTIDE SEQUENCE [LARGE SCALE GENOMIC DNA]</scope>
    <source>
        <strain evidence="5 6">SD</strain>
    </source>
</reference>
<dbReference type="EMBL" id="JAXAVX010000005">
    <property type="protein sequence ID" value="MDX8152373.1"/>
    <property type="molecule type" value="Genomic_DNA"/>
</dbReference>
<evidence type="ECO:0000256" key="1">
    <source>
        <dbReference type="ARBA" id="ARBA00023002"/>
    </source>
</evidence>
<dbReference type="InterPro" id="IPR015590">
    <property type="entry name" value="Aldehyde_DH_dom"/>
</dbReference>
<dbReference type="InterPro" id="IPR016163">
    <property type="entry name" value="Ald_DH_C"/>
</dbReference>
<dbReference type="InterPro" id="IPR016162">
    <property type="entry name" value="Ald_DH_N"/>
</dbReference>
<sequence length="471" mass="49499">MATIDPPAVIGRRPAPLRIHDPATDELVAEVAQADDHAASRALRELAEAAPRWRDRPAGDRAAGLRAWSRALAEHEEELARLVTRETGRPLREALAGVRAGVEGAAQYAELGLGHRGRRLLGDPDADDVMEPRALGVALVLLPWNDPIALAASQLAACLVTGNVVLVKPSERAPLAVAWAVDLLPEALRPAVRLLQGDGRLGARLVADPAVDVVLHTGAIETGQAIAATSARHLRRTILELGGNDPLVVDGDVDPGWAAAQAASGAFANAGQLCTAVERIVVHRRVAGPFLEHLVRRAEALRPGPPEDRRTTLGPLVDQRHRAMVHGHVQGALASGAVARTGGVVPDGPGCFYPPTVLTEVRPEMAVWATETFGPVAPVIVVDDVEEGLALAAEGRHGLAATVLTNSDRTAREAARRLDVGTLKINAVFGGAPAGAAEPRRHSGLGTGFGPELLDELTSWRVVHRCAAATR</sequence>
<dbReference type="CDD" id="cd07078">
    <property type="entry name" value="ALDH"/>
    <property type="match status" value="1"/>
</dbReference>
<protein>
    <submittedName>
        <fullName evidence="5">Aldehyde dehydrogenase family protein</fullName>
        <ecNumber evidence="5">1.2.1.-</ecNumber>
    </submittedName>
</protein>
<feature type="active site" evidence="2">
    <location>
        <position position="240"/>
    </location>
</feature>
<dbReference type="GO" id="GO:0016491">
    <property type="term" value="F:oxidoreductase activity"/>
    <property type="evidence" value="ECO:0007669"/>
    <property type="project" value="UniProtKB-KW"/>
</dbReference>
<evidence type="ECO:0000259" key="4">
    <source>
        <dbReference type="Pfam" id="PF00171"/>
    </source>
</evidence>
<gene>
    <name evidence="5" type="ORF">SK069_12255</name>
</gene>
<dbReference type="Pfam" id="PF00171">
    <property type="entry name" value="Aldedh"/>
    <property type="match status" value="1"/>
</dbReference>
<name>A0ABU4VNC5_9ACTN</name>
<dbReference type="InterPro" id="IPR029510">
    <property type="entry name" value="Ald_DH_CS_GLU"/>
</dbReference>
<evidence type="ECO:0000313" key="5">
    <source>
        <dbReference type="EMBL" id="MDX8152373.1"/>
    </source>
</evidence>
<feature type="domain" description="Aldehyde dehydrogenase" evidence="4">
    <location>
        <begin position="17"/>
        <end position="463"/>
    </location>
</feature>
<dbReference type="EC" id="1.2.1.-" evidence="5"/>
<dbReference type="Proteomes" id="UP001277761">
    <property type="component" value="Unassembled WGS sequence"/>
</dbReference>
<comment type="caution">
    <text evidence="5">The sequence shown here is derived from an EMBL/GenBank/DDBJ whole genome shotgun (WGS) entry which is preliminary data.</text>
</comment>